<sequence>MPRPSAIHHFCTYPARGGAGIAADRLVRGLLRAGVDTKLVGFSPEVEADHILGVTYKGDVFSNLRRRLRNYQLKRSGKGYEGISSSGAVFFSDRSPNGLAMSEMFNSTSLLHFHWVCDLIDYLDSMKRVPEDLPLVWTLHDMGAFTGGCSYSLGCERFEESCGECPQLSAASARHETFLSHGRKAQAVHGIKEQLTLVCPSEWMAKMASRSSIFEGVRCEVIRNGFDLETFSPNKRDQGRQMIACDPNEIVILFVAASFENPLKGMKTLIESLRHIDNPSIRICYLGDKGEGQFPEEWQWLGKIHDEEKLANLYAGSDFLIVPSEADNYPNVICEALACGVPVIASEIGGIPELVVEAKTGYLFEKGNSSALLDRITRMAEGLPREREKWSLSCRSFAEETFEIEKITQRHIDLYNELGWYSPDA</sequence>
<organism evidence="2 3">
    <name type="scientific">Oceanipulchritudo coccoides</name>
    <dbReference type="NCBI Taxonomy" id="2706888"/>
    <lineage>
        <taxon>Bacteria</taxon>
        <taxon>Pseudomonadati</taxon>
        <taxon>Verrucomicrobiota</taxon>
        <taxon>Opitutia</taxon>
        <taxon>Puniceicoccales</taxon>
        <taxon>Oceanipulchritudinaceae</taxon>
        <taxon>Oceanipulchritudo</taxon>
    </lineage>
</organism>
<comment type="caution">
    <text evidence="2">The sequence shown here is derived from an EMBL/GenBank/DDBJ whole genome shotgun (WGS) entry which is preliminary data.</text>
</comment>
<dbReference type="SUPFAM" id="SSF53756">
    <property type="entry name" value="UDP-Glycosyltransferase/glycogen phosphorylase"/>
    <property type="match status" value="1"/>
</dbReference>
<gene>
    <name evidence="2" type="ORF">G0Q06_07655</name>
</gene>
<keyword evidence="3" id="KW-1185">Reference proteome</keyword>
<evidence type="ECO:0000313" key="3">
    <source>
        <dbReference type="Proteomes" id="UP000478417"/>
    </source>
</evidence>
<protein>
    <submittedName>
        <fullName evidence="2">Glycosyltransferase</fullName>
    </submittedName>
</protein>
<dbReference type="EMBL" id="JAAGNX010000002">
    <property type="protein sequence ID" value="NDV62319.1"/>
    <property type="molecule type" value="Genomic_DNA"/>
</dbReference>
<accession>A0A6B2M288</accession>
<dbReference type="GO" id="GO:0009103">
    <property type="term" value="P:lipopolysaccharide biosynthetic process"/>
    <property type="evidence" value="ECO:0007669"/>
    <property type="project" value="TreeGrafter"/>
</dbReference>
<dbReference type="PANTHER" id="PTHR46401">
    <property type="entry name" value="GLYCOSYLTRANSFERASE WBBK-RELATED"/>
    <property type="match status" value="1"/>
</dbReference>
<dbReference type="AlphaFoldDB" id="A0A6B2M288"/>
<proteinExistence type="predicted"/>
<dbReference type="Proteomes" id="UP000478417">
    <property type="component" value="Unassembled WGS sequence"/>
</dbReference>
<name>A0A6B2M288_9BACT</name>
<reference evidence="2 3" key="1">
    <citation type="submission" date="2020-02" db="EMBL/GenBank/DDBJ databases">
        <title>Albibacoteraceae fam. nov., the first described family within the subdivision 4 Verrucomicrobia.</title>
        <authorList>
            <person name="Xi F."/>
        </authorList>
    </citation>
    <scope>NUCLEOTIDE SEQUENCE [LARGE SCALE GENOMIC DNA]</scope>
    <source>
        <strain evidence="2 3">CK1056</strain>
    </source>
</reference>
<evidence type="ECO:0000256" key="1">
    <source>
        <dbReference type="ARBA" id="ARBA00022679"/>
    </source>
</evidence>
<dbReference type="Gene3D" id="3.40.50.2000">
    <property type="entry name" value="Glycogen Phosphorylase B"/>
    <property type="match status" value="2"/>
</dbReference>
<dbReference type="Pfam" id="PF13692">
    <property type="entry name" value="Glyco_trans_1_4"/>
    <property type="match status" value="1"/>
</dbReference>
<keyword evidence="1 2" id="KW-0808">Transferase</keyword>
<dbReference type="GO" id="GO:0016757">
    <property type="term" value="F:glycosyltransferase activity"/>
    <property type="evidence" value="ECO:0007669"/>
    <property type="project" value="TreeGrafter"/>
</dbReference>
<dbReference type="PANTHER" id="PTHR46401:SF2">
    <property type="entry name" value="GLYCOSYLTRANSFERASE WBBK-RELATED"/>
    <property type="match status" value="1"/>
</dbReference>
<evidence type="ECO:0000313" key="2">
    <source>
        <dbReference type="EMBL" id="NDV62319.1"/>
    </source>
</evidence>